<dbReference type="Proteomes" id="UP000177501">
    <property type="component" value="Unassembled WGS sequence"/>
</dbReference>
<reference evidence="1 2" key="1">
    <citation type="journal article" date="2016" name="Nat. Commun.">
        <title>Thousands of microbial genomes shed light on interconnected biogeochemical processes in an aquifer system.</title>
        <authorList>
            <person name="Anantharaman K."/>
            <person name="Brown C.T."/>
            <person name="Hug L.A."/>
            <person name="Sharon I."/>
            <person name="Castelle C.J."/>
            <person name="Probst A.J."/>
            <person name="Thomas B.C."/>
            <person name="Singh A."/>
            <person name="Wilkins M.J."/>
            <person name="Karaoz U."/>
            <person name="Brodie E.L."/>
            <person name="Williams K.H."/>
            <person name="Hubbard S.S."/>
            <person name="Banfield J.F."/>
        </authorList>
    </citation>
    <scope>NUCLEOTIDE SEQUENCE [LARGE SCALE GENOMIC DNA]</scope>
</reference>
<protein>
    <submittedName>
        <fullName evidence="1">Uncharacterized protein</fullName>
    </submittedName>
</protein>
<sequence length="68" mass="7607">MPKTYSEELESFGSTAFEAENLTYLKAIHSETISIIYEYATKSKNLSLKIKNPLSIGINRINISHLSG</sequence>
<proteinExistence type="predicted"/>
<evidence type="ECO:0000313" key="2">
    <source>
        <dbReference type="Proteomes" id="UP000177501"/>
    </source>
</evidence>
<gene>
    <name evidence="1" type="ORF">A2955_02930</name>
</gene>
<organism evidence="1 2">
    <name type="scientific">Candidatus Woesebacteria bacterium RIFCSPLOWO2_01_FULL_37_19</name>
    <dbReference type="NCBI Taxonomy" id="1802514"/>
    <lineage>
        <taxon>Bacteria</taxon>
        <taxon>Candidatus Woeseibacteriota</taxon>
    </lineage>
</organism>
<dbReference type="AlphaFoldDB" id="A0A1F8B070"/>
<evidence type="ECO:0000313" key="1">
    <source>
        <dbReference type="EMBL" id="OGM57394.1"/>
    </source>
</evidence>
<dbReference type="EMBL" id="MGHA01000060">
    <property type="protein sequence ID" value="OGM57394.1"/>
    <property type="molecule type" value="Genomic_DNA"/>
</dbReference>
<comment type="caution">
    <text evidence="1">The sequence shown here is derived from an EMBL/GenBank/DDBJ whole genome shotgun (WGS) entry which is preliminary data.</text>
</comment>
<accession>A0A1F8B070</accession>
<name>A0A1F8B070_9BACT</name>